<reference evidence="2 3" key="1">
    <citation type="submission" date="2021-04" db="EMBL/GenBank/DDBJ databases">
        <title>Genome analysis of Polyangium sp.</title>
        <authorList>
            <person name="Li Y."/>
            <person name="Wang J."/>
        </authorList>
    </citation>
    <scope>NUCLEOTIDE SEQUENCE [LARGE SCALE GENOMIC DNA]</scope>
    <source>
        <strain evidence="2 3">SDU14</strain>
    </source>
</reference>
<organism evidence="2 3">
    <name type="scientific">Polyangium jinanense</name>
    <dbReference type="NCBI Taxonomy" id="2829994"/>
    <lineage>
        <taxon>Bacteria</taxon>
        <taxon>Pseudomonadati</taxon>
        <taxon>Myxococcota</taxon>
        <taxon>Polyangia</taxon>
        <taxon>Polyangiales</taxon>
        <taxon>Polyangiaceae</taxon>
        <taxon>Polyangium</taxon>
    </lineage>
</organism>
<dbReference type="EMBL" id="JAGTJJ010000036">
    <property type="protein sequence ID" value="MDC3986248.1"/>
    <property type="molecule type" value="Genomic_DNA"/>
</dbReference>
<evidence type="ECO:0000259" key="1">
    <source>
        <dbReference type="Pfam" id="PF22302"/>
    </source>
</evidence>
<dbReference type="RefSeq" id="WP_272425661.1">
    <property type="nucleotide sequence ID" value="NZ_JAGTJJ010000036.1"/>
</dbReference>
<feature type="domain" description="DUF6968" evidence="1">
    <location>
        <begin position="20"/>
        <end position="106"/>
    </location>
</feature>
<evidence type="ECO:0000313" key="3">
    <source>
        <dbReference type="Proteomes" id="UP001151081"/>
    </source>
</evidence>
<name>A0A9X3XC22_9BACT</name>
<accession>A0A9X3XC22</accession>
<proteinExistence type="predicted"/>
<dbReference type="Pfam" id="PF22302">
    <property type="entry name" value="DUF6968"/>
    <property type="match status" value="1"/>
</dbReference>
<comment type="caution">
    <text evidence="2">The sequence shown here is derived from an EMBL/GenBank/DDBJ whole genome shotgun (WGS) entry which is preliminary data.</text>
</comment>
<evidence type="ECO:0000313" key="2">
    <source>
        <dbReference type="EMBL" id="MDC3986248.1"/>
    </source>
</evidence>
<dbReference type="AlphaFoldDB" id="A0A9X3XC22"/>
<protein>
    <recommendedName>
        <fullName evidence="1">DUF6968 domain-containing protein</fullName>
    </recommendedName>
</protein>
<dbReference type="InterPro" id="IPR054241">
    <property type="entry name" value="DUF6968"/>
</dbReference>
<gene>
    <name evidence="2" type="ORF">KEG57_37565</name>
</gene>
<dbReference type="Proteomes" id="UP001151081">
    <property type="component" value="Unassembled WGS sequence"/>
</dbReference>
<keyword evidence="3" id="KW-1185">Reference proteome</keyword>
<sequence length="157" mass="17783">MTTSKPRKTTSKTKRPRWIAERRLERRDAVGGIVVVRIGSPELPPGDEVWRCPFVILGLGDDSIQFSKSIDSMAALQNALTGIRCKLVQSGIPLRWEGGEEGDPGFLVYVPSAFGLAFQQRMEKMIQAEIEELVRPISERHERREARRKARAKPRTE</sequence>